<proteinExistence type="predicted"/>
<dbReference type="HOGENOM" id="CLU_551277_0_0_1"/>
<dbReference type="Gene3D" id="3.40.630.30">
    <property type="match status" value="1"/>
</dbReference>
<dbReference type="EnsemblMetazoa" id="HelroT193141">
    <property type="protein sequence ID" value="HelroP193141"/>
    <property type="gene ID" value="HelroG193141"/>
</dbReference>
<evidence type="ECO:0000313" key="1">
    <source>
        <dbReference type="EMBL" id="ESN97913.1"/>
    </source>
</evidence>
<reference evidence="3" key="1">
    <citation type="submission" date="2012-12" db="EMBL/GenBank/DDBJ databases">
        <authorList>
            <person name="Hellsten U."/>
            <person name="Grimwood J."/>
            <person name="Chapman J.A."/>
            <person name="Shapiro H."/>
            <person name="Aerts A."/>
            <person name="Otillar R.P."/>
            <person name="Terry A.Y."/>
            <person name="Boore J.L."/>
            <person name="Simakov O."/>
            <person name="Marletaz F."/>
            <person name="Cho S.-J."/>
            <person name="Edsinger-Gonzales E."/>
            <person name="Havlak P."/>
            <person name="Kuo D.-H."/>
            <person name="Larsson T."/>
            <person name="Lv J."/>
            <person name="Arendt D."/>
            <person name="Savage R."/>
            <person name="Osoegawa K."/>
            <person name="de Jong P."/>
            <person name="Lindberg D.R."/>
            <person name="Seaver E.C."/>
            <person name="Weisblat D.A."/>
            <person name="Putnam N.H."/>
            <person name="Grigoriev I.V."/>
            <person name="Rokhsar D.S."/>
        </authorList>
    </citation>
    <scope>NUCLEOTIDE SEQUENCE</scope>
</reference>
<evidence type="ECO:0000313" key="3">
    <source>
        <dbReference type="Proteomes" id="UP000015101"/>
    </source>
</evidence>
<reference evidence="2" key="3">
    <citation type="submission" date="2015-06" db="UniProtKB">
        <authorList>
            <consortium name="EnsemblMetazoa"/>
        </authorList>
    </citation>
    <scope>IDENTIFICATION</scope>
</reference>
<accession>T1FUN5</accession>
<dbReference type="EMBL" id="KB097269">
    <property type="protein sequence ID" value="ESN97913.1"/>
    <property type="molecule type" value="Genomic_DNA"/>
</dbReference>
<sequence length="495" mass="57534">MEIYEKRKEHDQLDEQHRTKLLALPRIIQLVETRDSEVSLKINYENRSKFPPNANDAERWSYLTLNYAKFGQLERCVEFIKDAIREGDNVGSDEFKDDDKLMNVLSLSEIFILNSANKNDNDVRAFVVIQPWLTSRTIDTCLASILVYYDQNWMKSGFNHFPRIVYMKDEVRMALLDLGIQLTKEIQIGYTDCVLRVCPASNLNLLKTMCRYGFKVAVNIPDGVLIKNQLEKDCIVVKQFDQLRKPRSDEDVREMINRVYNKEKCDRIFESSPLRTVSFLPRFYKIDNENVLFIRNATKEDAFAMYNLLLQASKDGRGYGTNEFPTFHAFKIWMLNYYSIIYDHVDCQQAPIQSDLLKKCTFEMVGCSFITESCHLRTSARQAAESSVVVSSKFRGRGLGKRILHIEMGLMKELNYKIMINDILTSNSQMKATLSGILREDDYVHLGSLQNVSYTQGCGWDSQEIRYYDLQKPSVKSFTNLLNENRQQFNLSSKL</sequence>
<dbReference type="EMBL" id="AMQM01006097">
    <property type="status" value="NOT_ANNOTATED_CDS"/>
    <property type="molecule type" value="Genomic_DNA"/>
</dbReference>
<reference evidence="1 3" key="2">
    <citation type="journal article" date="2013" name="Nature">
        <title>Insights into bilaterian evolution from three spiralian genomes.</title>
        <authorList>
            <person name="Simakov O."/>
            <person name="Marletaz F."/>
            <person name="Cho S.J."/>
            <person name="Edsinger-Gonzales E."/>
            <person name="Havlak P."/>
            <person name="Hellsten U."/>
            <person name="Kuo D.H."/>
            <person name="Larsson T."/>
            <person name="Lv J."/>
            <person name="Arendt D."/>
            <person name="Savage R."/>
            <person name="Osoegawa K."/>
            <person name="de Jong P."/>
            <person name="Grimwood J."/>
            <person name="Chapman J.A."/>
            <person name="Shapiro H."/>
            <person name="Aerts A."/>
            <person name="Otillar R.P."/>
            <person name="Terry A.Y."/>
            <person name="Boore J.L."/>
            <person name="Grigoriev I.V."/>
            <person name="Lindberg D.R."/>
            <person name="Seaver E.C."/>
            <person name="Weisblat D.A."/>
            <person name="Putnam N.H."/>
            <person name="Rokhsar D.S."/>
        </authorList>
    </citation>
    <scope>NUCLEOTIDE SEQUENCE</scope>
</reference>
<dbReference type="KEGG" id="hro:HELRODRAFT_193141"/>
<dbReference type="InParanoid" id="T1FUN5"/>
<dbReference type="SUPFAM" id="SSF55729">
    <property type="entry name" value="Acyl-CoA N-acyltransferases (Nat)"/>
    <property type="match status" value="1"/>
</dbReference>
<gene>
    <name evidence="2" type="primary">20212531</name>
    <name evidence="1" type="ORF">HELRODRAFT_193141</name>
</gene>
<organism evidence="2 3">
    <name type="scientific">Helobdella robusta</name>
    <name type="common">Californian leech</name>
    <dbReference type="NCBI Taxonomy" id="6412"/>
    <lineage>
        <taxon>Eukaryota</taxon>
        <taxon>Metazoa</taxon>
        <taxon>Spiralia</taxon>
        <taxon>Lophotrochozoa</taxon>
        <taxon>Annelida</taxon>
        <taxon>Clitellata</taxon>
        <taxon>Hirudinea</taxon>
        <taxon>Rhynchobdellida</taxon>
        <taxon>Glossiphoniidae</taxon>
        <taxon>Helobdella</taxon>
    </lineage>
</organism>
<dbReference type="RefSeq" id="XP_009023987.1">
    <property type="nucleotide sequence ID" value="XM_009025739.1"/>
</dbReference>
<name>T1FUN5_HELRO</name>
<evidence type="ECO:0000313" key="2">
    <source>
        <dbReference type="EnsemblMetazoa" id="HelroP193141"/>
    </source>
</evidence>
<dbReference type="AlphaFoldDB" id="T1FUN5"/>
<keyword evidence="3" id="KW-1185">Reference proteome</keyword>
<dbReference type="InterPro" id="IPR016181">
    <property type="entry name" value="Acyl_CoA_acyltransferase"/>
</dbReference>
<dbReference type="CTD" id="20212531"/>
<dbReference type="GeneID" id="20212531"/>
<dbReference type="Proteomes" id="UP000015101">
    <property type="component" value="Unassembled WGS sequence"/>
</dbReference>
<protein>
    <submittedName>
        <fullName evidence="1 2">Uncharacterized protein</fullName>
    </submittedName>
</protein>